<sequence length="158" mass="16882">MNVQIVHSIPGRLRLKIPAARDQIGFLTDLQQKFLGAEGVLSVRINPAAASVVILHDDSLDPQSLGLGLHGLIVTSSAVHAHREAIEPADNVGGRDMEVAFLLAKLLPLMFARHPVAQLAELLGEPILRAVVAAMTRPQSHRLPARAQQGEEPIAIAA</sequence>
<dbReference type="OrthoDB" id="8421309at2"/>
<evidence type="ECO:0000313" key="1">
    <source>
        <dbReference type="EMBL" id="TCU04848.1"/>
    </source>
</evidence>
<protein>
    <submittedName>
        <fullName evidence="1">Uncharacterized protein</fullName>
    </submittedName>
</protein>
<accession>A0A4R3PSR9</accession>
<organism evidence="1 2">
    <name type="scientific">Rhizobium sullae</name>
    <name type="common">Rhizobium hedysari</name>
    <dbReference type="NCBI Taxonomy" id="50338"/>
    <lineage>
        <taxon>Bacteria</taxon>
        <taxon>Pseudomonadati</taxon>
        <taxon>Pseudomonadota</taxon>
        <taxon>Alphaproteobacteria</taxon>
        <taxon>Hyphomicrobiales</taxon>
        <taxon>Rhizobiaceae</taxon>
        <taxon>Rhizobium/Agrobacterium group</taxon>
        <taxon>Rhizobium</taxon>
    </lineage>
</organism>
<dbReference type="EMBL" id="SMBH01000038">
    <property type="protein sequence ID" value="TCU04848.1"/>
    <property type="molecule type" value="Genomic_DNA"/>
</dbReference>
<dbReference type="RefSeq" id="WP_087004531.1">
    <property type="nucleotide sequence ID" value="NZ_FWER01000065.1"/>
</dbReference>
<proteinExistence type="predicted"/>
<dbReference type="AlphaFoldDB" id="A0A4R3PSR9"/>
<name>A0A4R3PSR9_RHISU</name>
<reference evidence="1 2" key="1">
    <citation type="submission" date="2019-03" db="EMBL/GenBank/DDBJ databases">
        <title>Genomic Encyclopedia of Type Strains, Phase IV (KMG-V): Genome sequencing to study the core and pangenomes of soil and plant-associated prokaryotes.</title>
        <authorList>
            <person name="Whitman W."/>
        </authorList>
    </citation>
    <scope>NUCLEOTIDE SEQUENCE [LARGE SCALE GENOMIC DNA]</scope>
    <source>
        <strain evidence="1 2">Hc14</strain>
    </source>
</reference>
<evidence type="ECO:0000313" key="2">
    <source>
        <dbReference type="Proteomes" id="UP000294576"/>
    </source>
</evidence>
<comment type="caution">
    <text evidence="1">The sequence shown here is derived from an EMBL/GenBank/DDBJ whole genome shotgun (WGS) entry which is preliminary data.</text>
</comment>
<dbReference type="Proteomes" id="UP000294576">
    <property type="component" value="Unassembled WGS sequence"/>
</dbReference>
<gene>
    <name evidence="1" type="ORF">EV132_13830</name>
</gene>